<feature type="region of interest" description="Disordered" evidence="1">
    <location>
        <begin position="1"/>
        <end position="32"/>
    </location>
</feature>
<reference evidence="2" key="1">
    <citation type="journal article" date="2020" name="Nature">
        <title>Giant virus diversity and host interactions through global metagenomics.</title>
        <authorList>
            <person name="Schulz F."/>
            <person name="Roux S."/>
            <person name="Paez-Espino D."/>
            <person name="Jungbluth S."/>
            <person name="Walsh D.A."/>
            <person name="Denef V.J."/>
            <person name="McMahon K.D."/>
            <person name="Konstantinidis K.T."/>
            <person name="Eloe-Fadrosh E.A."/>
            <person name="Kyrpides N.C."/>
            <person name="Woyke T."/>
        </authorList>
    </citation>
    <scope>NUCLEOTIDE SEQUENCE</scope>
    <source>
        <strain evidence="2">GVMAG-M-3300020185-18</strain>
    </source>
</reference>
<organism evidence="2">
    <name type="scientific">viral metagenome</name>
    <dbReference type="NCBI Taxonomy" id="1070528"/>
    <lineage>
        <taxon>unclassified sequences</taxon>
        <taxon>metagenomes</taxon>
        <taxon>organismal metagenomes</taxon>
    </lineage>
</organism>
<dbReference type="AlphaFoldDB" id="A0A6C0C4L2"/>
<evidence type="ECO:0000256" key="1">
    <source>
        <dbReference type="SAM" id="MobiDB-lite"/>
    </source>
</evidence>
<evidence type="ECO:0000313" key="2">
    <source>
        <dbReference type="EMBL" id="QHS98588.1"/>
    </source>
</evidence>
<proteinExistence type="predicted"/>
<name>A0A6C0C4L2_9ZZZZ</name>
<accession>A0A6C0C4L2</accession>
<sequence length="252" mass="28744">MSAMSAVAQLKAQTTMQTEPKTKPEKGGSTSDVKFDLDDKCLTLYIRPDKRMSVDSNTTGIPEEYRKEFESEGFWESKMGQMIEHQIISNMSDNSYLYIGYKNGYFVGFDCIKIVNWLNRAINERQSDTKRLITRVVVSEDMEPHISFTVRGLNKFVKKPMTTRKYEVDGPEGSKLEKHVEMCYECDLHYDDSGNLMRNVSTLEKRLLEEAMKKIDDAPLDVLTEFMNGVEAQVNKKQGEGGCHCCEGANPE</sequence>
<protein>
    <submittedName>
        <fullName evidence="2">Uncharacterized protein</fullName>
    </submittedName>
</protein>
<dbReference type="EMBL" id="MN739319">
    <property type="protein sequence ID" value="QHS98588.1"/>
    <property type="molecule type" value="Genomic_DNA"/>
</dbReference>